<comment type="caution">
    <text evidence="1">The sequence shown here is derived from an EMBL/GenBank/DDBJ whole genome shotgun (WGS) entry which is preliminary data.</text>
</comment>
<evidence type="ECO:0008006" key="3">
    <source>
        <dbReference type="Google" id="ProtNLM"/>
    </source>
</evidence>
<protein>
    <recommendedName>
        <fullName evidence="3">DUF4240 domain-containing protein</fullName>
    </recommendedName>
</protein>
<keyword evidence="2" id="KW-1185">Reference proteome</keyword>
<accession>A0ABR9ZZN1</accession>
<reference evidence="1 2" key="1">
    <citation type="submission" date="2020-11" db="EMBL/GenBank/DDBJ databases">
        <title>Fusibacter basophilias sp. nov.</title>
        <authorList>
            <person name="Qiu D."/>
        </authorList>
    </citation>
    <scope>NUCLEOTIDE SEQUENCE [LARGE SCALE GENOMIC DNA]</scope>
    <source>
        <strain evidence="1 2">Q10-2</strain>
    </source>
</reference>
<gene>
    <name evidence="1" type="ORF">ISU02_22645</name>
</gene>
<sequence>MNIEFKNEVIEKSKYKENWTYFSSIANDVVALDSIWEIVKLLAEMTDNLYIGNDEYGKKFVKFDYYLFEKVVILLKDFKNNHEVYNHITDYQLLFFLAEHQKKKWHTDNDYIISMISIAEKLEFIETIEIEKIKDTFLYKSLFWDSHRVHAYREINAKKDNFAYKISNEKLLVCTRNDNEFNSYQISSSNELFQDYEKLFELIKDNNAEGIKNLYYQISYKCSNPFSIISKEPLHRHIDSLNQSEIEIINTSIDEYKFLYRNFIYQK</sequence>
<proteinExistence type="predicted"/>
<dbReference type="RefSeq" id="WP_194704143.1">
    <property type="nucleotide sequence ID" value="NZ_JADKNH010000023.1"/>
</dbReference>
<evidence type="ECO:0000313" key="1">
    <source>
        <dbReference type="EMBL" id="MBF4695907.1"/>
    </source>
</evidence>
<organism evidence="1 2">
    <name type="scientific">Fusibacter ferrireducens</name>
    <dbReference type="NCBI Taxonomy" id="2785058"/>
    <lineage>
        <taxon>Bacteria</taxon>
        <taxon>Bacillati</taxon>
        <taxon>Bacillota</taxon>
        <taxon>Clostridia</taxon>
        <taxon>Eubacteriales</taxon>
        <taxon>Eubacteriales Family XII. Incertae Sedis</taxon>
        <taxon>Fusibacter</taxon>
    </lineage>
</organism>
<dbReference type="Proteomes" id="UP000614200">
    <property type="component" value="Unassembled WGS sequence"/>
</dbReference>
<name>A0ABR9ZZN1_9FIRM</name>
<dbReference type="EMBL" id="JADKNH010000023">
    <property type="protein sequence ID" value="MBF4695907.1"/>
    <property type="molecule type" value="Genomic_DNA"/>
</dbReference>
<evidence type="ECO:0000313" key="2">
    <source>
        <dbReference type="Proteomes" id="UP000614200"/>
    </source>
</evidence>